<protein>
    <recommendedName>
        <fullName evidence="6">Secretion system C-terminal sorting domain-containing protein</fullName>
    </recommendedName>
</protein>
<dbReference type="STRING" id="1121895.GCA_000378485_03433"/>
<dbReference type="InterPro" id="IPR026444">
    <property type="entry name" value="Secre_tail"/>
</dbReference>
<feature type="non-terminal residue" evidence="4">
    <location>
        <position position="1"/>
    </location>
</feature>
<dbReference type="eggNOG" id="COG5184">
    <property type="taxonomic scope" value="Bacteria"/>
</dbReference>
<dbReference type="NCBIfam" id="TIGR04183">
    <property type="entry name" value="Por_Secre_tail"/>
    <property type="match status" value="1"/>
</dbReference>
<dbReference type="RefSeq" id="WP_035642791.1">
    <property type="nucleotide sequence ID" value="NZ_JRLX01000020.1"/>
</dbReference>
<evidence type="ECO:0000259" key="3">
    <source>
        <dbReference type="Pfam" id="PF19081"/>
    </source>
</evidence>
<feature type="domain" description="Ig-like" evidence="3">
    <location>
        <begin position="15"/>
        <end position="82"/>
    </location>
</feature>
<comment type="caution">
    <text evidence="4">The sequence shown here is derived from an EMBL/GenBank/DDBJ whole genome shotgun (WGS) entry which is preliminary data.</text>
</comment>
<dbReference type="Pfam" id="PF18962">
    <property type="entry name" value="Por_Secre_tail"/>
    <property type="match status" value="1"/>
</dbReference>
<evidence type="ECO:0000313" key="5">
    <source>
        <dbReference type="Proteomes" id="UP000030152"/>
    </source>
</evidence>
<evidence type="ECO:0000259" key="2">
    <source>
        <dbReference type="Pfam" id="PF18962"/>
    </source>
</evidence>
<dbReference type="InterPro" id="IPR044023">
    <property type="entry name" value="Ig_7"/>
</dbReference>
<reference evidence="4 5" key="1">
    <citation type="submission" date="2013-09" db="EMBL/GenBank/DDBJ databases">
        <authorList>
            <person name="Zeng Z."/>
            <person name="Chen C."/>
        </authorList>
    </citation>
    <scope>NUCLEOTIDE SEQUENCE [LARGE SCALE GENOMIC DNA]</scope>
    <source>
        <strain evidence="4 5">WB 3.3-2</strain>
    </source>
</reference>
<proteinExistence type="predicted"/>
<dbReference type="Pfam" id="PF19081">
    <property type="entry name" value="Ig_7"/>
    <property type="match status" value="1"/>
</dbReference>
<evidence type="ECO:0000313" key="4">
    <source>
        <dbReference type="EMBL" id="KGO85538.1"/>
    </source>
</evidence>
<evidence type="ECO:0008006" key="6">
    <source>
        <dbReference type="Google" id="ProtNLM"/>
    </source>
</evidence>
<name>A0A0A2M236_9FLAO</name>
<accession>A0A0A2M236</accession>
<feature type="domain" description="Secretion system C-terminal sorting" evidence="2">
    <location>
        <begin position="170"/>
        <end position="238"/>
    </location>
</feature>
<dbReference type="Proteomes" id="UP000030152">
    <property type="component" value="Unassembled WGS sequence"/>
</dbReference>
<gene>
    <name evidence="4" type="ORF">Q765_16075</name>
</gene>
<evidence type="ECO:0000256" key="1">
    <source>
        <dbReference type="ARBA" id="ARBA00022729"/>
    </source>
</evidence>
<organism evidence="4 5">
    <name type="scientific">Flavobacterium rivuli WB 3.3-2 = DSM 21788</name>
    <dbReference type="NCBI Taxonomy" id="1121895"/>
    <lineage>
        <taxon>Bacteria</taxon>
        <taxon>Pseudomonadati</taxon>
        <taxon>Bacteroidota</taxon>
        <taxon>Flavobacteriia</taxon>
        <taxon>Flavobacteriales</taxon>
        <taxon>Flavobacteriaceae</taxon>
        <taxon>Flavobacterium</taxon>
    </lineage>
</organism>
<keyword evidence="1" id="KW-0732">Signal</keyword>
<dbReference type="EMBL" id="JRLX01000020">
    <property type="protein sequence ID" value="KGO85538.1"/>
    <property type="molecule type" value="Genomic_DNA"/>
</dbReference>
<sequence>SARTEVAVTINTTTAPTAAPIAICQAGTVADLTATGENLKWYAAATGGDVLASTIELTAGNYYVSQTLNNCESARTEVTVTIATPQAPDAAAMQDFTVGQTLADLDPFGDNIRWYAEEGLTTELTLTTVLADGTIYYAVQFTGNCESDALPVTANEVLRNQAFNIKGLKLYPNPVKDVLNISYTDNITFVTLYNSLGQKVTSKNVNAITTQLDMSLLPTGMYTVIVTSDNKSASIKIIR</sequence>
<keyword evidence="5" id="KW-1185">Reference proteome</keyword>
<dbReference type="eggNOG" id="COG1404">
    <property type="taxonomic scope" value="Bacteria"/>
</dbReference>
<dbReference type="AlphaFoldDB" id="A0A0A2M236"/>